<dbReference type="InterPro" id="IPR051163">
    <property type="entry name" value="Sodium:Solute_Symporter_SSF"/>
</dbReference>
<name>A0A3M6TKM1_POCDA</name>
<dbReference type="Proteomes" id="UP000275408">
    <property type="component" value="Unassembled WGS sequence"/>
</dbReference>
<dbReference type="OrthoDB" id="6132759at2759"/>
<gene>
    <name evidence="8" type="ORF">pdam_00001215</name>
</gene>
<proteinExistence type="predicted"/>
<keyword evidence="7" id="KW-1133">Transmembrane helix</keyword>
<keyword evidence="3" id="KW-1003">Cell membrane</keyword>
<evidence type="ECO:0000256" key="2">
    <source>
        <dbReference type="ARBA" id="ARBA00022448"/>
    </source>
</evidence>
<evidence type="ECO:0000256" key="1">
    <source>
        <dbReference type="ARBA" id="ARBA00004651"/>
    </source>
</evidence>
<evidence type="ECO:0000256" key="6">
    <source>
        <dbReference type="ARBA" id="ARBA00023201"/>
    </source>
</evidence>
<evidence type="ECO:0000313" key="9">
    <source>
        <dbReference type="Proteomes" id="UP000275408"/>
    </source>
</evidence>
<evidence type="ECO:0000256" key="5">
    <source>
        <dbReference type="ARBA" id="ARBA00023065"/>
    </source>
</evidence>
<evidence type="ECO:0000256" key="7">
    <source>
        <dbReference type="SAM" id="Phobius"/>
    </source>
</evidence>
<dbReference type="GO" id="GO:0005886">
    <property type="term" value="C:plasma membrane"/>
    <property type="evidence" value="ECO:0007669"/>
    <property type="project" value="UniProtKB-SubCell"/>
</dbReference>
<keyword evidence="4" id="KW-0915">Sodium</keyword>
<keyword evidence="7" id="KW-0812">Transmembrane</keyword>
<organism evidence="8 9">
    <name type="scientific">Pocillopora damicornis</name>
    <name type="common">Cauliflower coral</name>
    <name type="synonym">Millepora damicornis</name>
    <dbReference type="NCBI Taxonomy" id="46731"/>
    <lineage>
        <taxon>Eukaryota</taxon>
        <taxon>Metazoa</taxon>
        <taxon>Cnidaria</taxon>
        <taxon>Anthozoa</taxon>
        <taxon>Hexacorallia</taxon>
        <taxon>Scleractinia</taxon>
        <taxon>Astrocoeniina</taxon>
        <taxon>Pocilloporidae</taxon>
        <taxon>Pocillopora</taxon>
    </lineage>
</organism>
<dbReference type="EMBL" id="RCHS01003423">
    <property type="protein sequence ID" value="RMX41973.1"/>
    <property type="molecule type" value="Genomic_DNA"/>
</dbReference>
<dbReference type="PANTHER" id="PTHR42985">
    <property type="entry name" value="SODIUM-COUPLED MONOCARBOXYLATE TRANSPORTER"/>
    <property type="match status" value="1"/>
</dbReference>
<keyword evidence="9" id="KW-1185">Reference proteome</keyword>
<dbReference type="GO" id="GO:0015293">
    <property type="term" value="F:symporter activity"/>
    <property type="evidence" value="ECO:0007669"/>
    <property type="project" value="TreeGrafter"/>
</dbReference>
<keyword evidence="2" id="KW-0813">Transport</keyword>
<evidence type="ECO:0000256" key="4">
    <source>
        <dbReference type="ARBA" id="ARBA00023053"/>
    </source>
</evidence>
<dbReference type="Gene3D" id="1.20.1730.10">
    <property type="entry name" value="Sodium/glucose cotransporter"/>
    <property type="match status" value="1"/>
</dbReference>
<keyword evidence="5" id="KW-0406">Ion transport</keyword>
<protein>
    <submittedName>
        <fullName evidence="8">Uncharacterized protein</fullName>
    </submittedName>
</protein>
<feature type="transmembrane region" description="Helical" evidence="7">
    <location>
        <begin position="20"/>
        <end position="42"/>
    </location>
</feature>
<evidence type="ECO:0000256" key="3">
    <source>
        <dbReference type="ARBA" id="ARBA00022475"/>
    </source>
</evidence>
<dbReference type="GO" id="GO:0006814">
    <property type="term" value="P:sodium ion transport"/>
    <property type="evidence" value="ECO:0007669"/>
    <property type="project" value="UniProtKB-KW"/>
</dbReference>
<comment type="subcellular location">
    <subcellularLocation>
        <location evidence="1">Cell membrane</location>
        <topology evidence="1">Multi-pass membrane protein</topology>
    </subcellularLocation>
</comment>
<dbReference type="PANTHER" id="PTHR42985:SF40">
    <property type="entry name" value="LD47995P-RELATED"/>
    <property type="match status" value="1"/>
</dbReference>
<keyword evidence="6" id="KW-0739">Sodium transport</keyword>
<dbReference type="AlphaFoldDB" id="A0A3M6TKM1"/>
<comment type="caution">
    <text evidence="8">The sequence shown here is derived from an EMBL/GenBank/DDBJ whole genome shotgun (WGS) entry which is preliminary data.</text>
</comment>
<sequence>MSAITILGVPAEIYIYNTQNWLIIASYVILFPSVALLFVPVFRAVDISSFYKSWLKKRLTVFKQMHRGLCKEKPEWKGMEIIKEMHTIAVN</sequence>
<dbReference type="InterPro" id="IPR038377">
    <property type="entry name" value="Na/Glc_symporter_sf"/>
</dbReference>
<keyword evidence="7" id="KW-0472">Membrane</keyword>
<reference evidence="8 9" key="1">
    <citation type="journal article" date="2018" name="Sci. Rep.">
        <title>Comparative analysis of the Pocillopora damicornis genome highlights role of immune system in coral evolution.</title>
        <authorList>
            <person name="Cunning R."/>
            <person name="Bay R.A."/>
            <person name="Gillette P."/>
            <person name="Baker A.C."/>
            <person name="Traylor-Knowles N."/>
        </authorList>
    </citation>
    <scope>NUCLEOTIDE SEQUENCE [LARGE SCALE GENOMIC DNA]</scope>
    <source>
        <strain evidence="8">RSMAS</strain>
        <tissue evidence="8">Whole animal</tissue>
    </source>
</reference>
<evidence type="ECO:0000313" key="8">
    <source>
        <dbReference type="EMBL" id="RMX41973.1"/>
    </source>
</evidence>
<accession>A0A3M6TKM1</accession>